<gene>
    <name evidence="8" type="ORF">JJQ90_07575</name>
</gene>
<feature type="coiled-coil region" evidence="3">
    <location>
        <begin position="5"/>
        <end position="32"/>
    </location>
</feature>
<dbReference type="PROSITE" id="PS50851">
    <property type="entry name" value="CHEW"/>
    <property type="match status" value="1"/>
</dbReference>
<evidence type="ECO:0000259" key="7">
    <source>
        <dbReference type="PROSITE" id="PS50894"/>
    </source>
</evidence>
<dbReference type="CDD" id="cd16916">
    <property type="entry name" value="HATPase_CheA-like"/>
    <property type="match status" value="1"/>
</dbReference>
<evidence type="ECO:0000256" key="4">
    <source>
        <dbReference type="SAM" id="MobiDB-lite"/>
    </source>
</evidence>
<dbReference type="InterPro" id="IPR051315">
    <property type="entry name" value="Bact_Chemotaxis_CheA"/>
</dbReference>
<sequence length="670" mass="71577">MSSIAEATEIFRQEASELLEQLEQALLDLHRQPDNRSLVDTAFRALHTIKGSGAMFGFDAVAAFVHDFETAFDRVRRGLSPCSPALVAAALEARDHIRALIEQPQAADAAHGESLLRALRAAVEGEVAATPAATPDASPGPIHGPTPGQDWRVRFHLGAEALVNGANPLLMLDELHSLGTAQVTALVDAVPPLDEIDPESCHLGWEVLLRTESPRAAIEEVFIFVSDDARIEITPMTTAEVPAATTAEAAPIAAVPAAATPAAVAERPRAEAEIGRVGGSLRVQAERLDELMDRVGELVIAQARLSQLAVGGDTGLTTVAEEIGRLVSELRDTTMGIRMLPIGSLFGRFRRLLHDLSRELGKPVELVTSGEETELDKTMIERLADPLVHLIRNAVDHGLEMPEARRAAGKPAGGVIRLKARHAGAEVLVTVSDDGRGLDAERIRAKALEQGLIAAEARLSESEIHQLLFQPGFSTAKEISAISGRGVGMDVVKRTIEQLRGGIEIASRPGQGTDVTLRLPLTLAIIEGLLVRVGNGRYVIPLSAVEECVELPAGEAARSGGYSLLNIRDALVPFLRLREMMHCATPADPHQKVVIISAGDQRLGLVVDQILGSHQTVIKSLSRLHADVKTFSGATILGDGSVALILDVAQLLEIGQAEEEELRNRSRQAA</sequence>
<organism evidence="8 9">
    <name type="scientific">Falsiroseomonas oleicola</name>
    <dbReference type="NCBI Taxonomy" id="2801474"/>
    <lineage>
        <taxon>Bacteria</taxon>
        <taxon>Pseudomonadati</taxon>
        <taxon>Pseudomonadota</taxon>
        <taxon>Alphaproteobacteria</taxon>
        <taxon>Acetobacterales</taxon>
        <taxon>Roseomonadaceae</taxon>
        <taxon>Falsiroseomonas</taxon>
    </lineage>
</organism>
<dbReference type="Pfam" id="PF01584">
    <property type="entry name" value="CheW"/>
    <property type="match status" value="1"/>
</dbReference>
<feature type="domain" description="HPt" evidence="7">
    <location>
        <begin position="1"/>
        <end position="104"/>
    </location>
</feature>
<evidence type="ECO:0000259" key="6">
    <source>
        <dbReference type="PROSITE" id="PS50851"/>
    </source>
</evidence>
<dbReference type="CDD" id="cd00731">
    <property type="entry name" value="CheA_reg"/>
    <property type="match status" value="1"/>
</dbReference>
<dbReference type="Proteomes" id="UP000689967">
    <property type="component" value="Unassembled WGS sequence"/>
</dbReference>
<dbReference type="InterPro" id="IPR005467">
    <property type="entry name" value="His_kinase_dom"/>
</dbReference>
<feature type="domain" description="CheW-like" evidence="6">
    <location>
        <begin position="525"/>
        <end position="657"/>
    </location>
</feature>
<dbReference type="SMART" id="SM00073">
    <property type="entry name" value="HPT"/>
    <property type="match status" value="1"/>
</dbReference>
<feature type="compositionally biased region" description="Low complexity" evidence="4">
    <location>
        <begin position="128"/>
        <end position="137"/>
    </location>
</feature>
<dbReference type="CDD" id="cd00088">
    <property type="entry name" value="HPT"/>
    <property type="match status" value="1"/>
</dbReference>
<keyword evidence="9" id="KW-1185">Reference proteome</keyword>
<dbReference type="RefSeq" id="WP_216874052.1">
    <property type="nucleotide sequence ID" value="NZ_JAERQM010000002.1"/>
</dbReference>
<evidence type="ECO:0000256" key="1">
    <source>
        <dbReference type="ARBA" id="ARBA00035100"/>
    </source>
</evidence>
<keyword evidence="3" id="KW-0175">Coiled coil</keyword>
<dbReference type="Pfam" id="PF02518">
    <property type="entry name" value="HATPase_c"/>
    <property type="match status" value="1"/>
</dbReference>
<reference evidence="8 9" key="1">
    <citation type="submission" date="2021-01" db="EMBL/GenBank/DDBJ databases">
        <title>Roseomonas sp. nov, a bacterium isolated from an oil production mixture in Yumen Oilfield.</title>
        <authorList>
            <person name="Wu D."/>
        </authorList>
    </citation>
    <scope>NUCLEOTIDE SEQUENCE [LARGE SCALE GENOMIC DNA]</scope>
    <source>
        <strain evidence="8 9">ROY-5-3</strain>
    </source>
</reference>
<dbReference type="PROSITE" id="PS50109">
    <property type="entry name" value="HIS_KIN"/>
    <property type="match status" value="1"/>
</dbReference>
<evidence type="ECO:0000256" key="2">
    <source>
        <dbReference type="PROSITE-ProRule" id="PRU00110"/>
    </source>
</evidence>
<comment type="caution">
    <text evidence="8">The sequence shown here is derived from an EMBL/GenBank/DDBJ whole genome shotgun (WGS) entry which is preliminary data.</text>
</comment>
<accession>A0ABS6H4F6</accession>
<dbReference type="InterPro" id="IPR002545">
    <property type="entry name" value="CheW-lke_dom"/>
</dbReference>
<dbReference type="Pfam" id="PF02895">
    <property type="entry name" value="H-kinase_dim"/>
    <property type="match status" value="1"/>
</dbReference>
<evidence type="ECO:0000259" key="5">
    <source>
        <dbReference type="PROSITE" id="PS50109"/>
    </source>
</evidence>
<dbReference type="Pfam" id="PF01627">
    <property type="entry name" value="Hpt"/>
    <property type="match status" value="1"/>
</dbReference>
<protein>
    <submittedName>
        <fullName evidence="8">Chemotaxis protein CheA</fullName>
    </submittedName>
</protein>
<feature type="domain" description="Histidine kinase" evidence="5">
    <location>
        <begin position="320"/>
        <end position="523"/>
    </location>
</feature>
<name>A0ABS6H4F6_9PROT</name>
<dbReference type="PANTHER" id="PTHR43395:SF10">
    <property type="entry name" value="CHEMOTAXIS PROTEIN CHEA"/>
    <property type="match status" value="1"/>
</dbReference>
<dbReference type="InterPro" id="IPR004105">
    <property type="entry name" value="CheA-like_dim"/>
</dbReference>
<dbReference type="InterPro" id="IPR003594">
    <property type="entry name" value="HATPase_dom"/>
</dbReference>
<evidence type="ECO:0000313" key="8">
    <source>
        <dbReference type="EMBL" id="MBU8543559.1"/>
    </source>
</evidence>
<feature type="region of interest" description="Disordered" evidence="4">
    <location>
        <begin position="127"/>
        <end position="149"/>
    </location>
</feature>
<dbReference type="SMART" id="SM00387">
    <property type="entry name" value="HATPase_c"/>
    <property type="match status" value="1"/>
</dbReference>
<comment type="function">
    <text evidence="1">Involved in the transmission of sensory signals from the chemoreceptors to the flagellar motors. CheA is autophosphorylated; it can transfer its phosphate group to either CheB or CheY.</text>
</comment>
<proteinExistence type="predicted"/>
<evidence type="ECO:0000256" key="3">
    <source>
        <dbReference type="SAM" id="Coils"/>
    </source>
</evidence>
<keyword evidence="2" id="KW-0597">Phosphoprotein</keyword>
<dbReference type="PANTHER" id="PTHR43395">
    <property type="entry name" value="SENSOR HISTIDINE KINASE CHEA"/>
    <property type="match status" value="1"/>
</dbReference>
<evidence type="ECO:0000313" key="9">
    <source>
        <dbReference type="Proteomes" id="UP000689967"/>
    </source>
</evidence>
<dbReference type="SMART" id="SM01231">
    <property type="entry name" value="H-kinase_dim"/>
    <property type="match status" value="1"/>
</dbReference>
<dbReference type="EMBL" id="JAERQM010000002">
    <property type="protein sequence ID" value="MBU8543559.1"/>
    <property type="molecule type" value="Genomic_DNA"/>
</dbReference>
<dbReference type="SMART" id="SM00260">
    <property type="entry name" value="CheW"/>
    <property type="match status" value="1"/>
</dbReference>
<feature type="modified residue" description="Phosphohistidine" evidence="2">
    <location>
        <position position="47"/>
    </location>
</feature>
<dbReference type="InterPro" id="IPR008207">
    <property type="entry name" value="Sig_transdc_His_kin_Hpt_dom"/>
</dbReference>
<dbReference type="PROSITE" id="PS50894">
    <property type="entry name" value="HPT"/>
    <property type="match status" value="1"/>
</dbReference>